<feature type="transmembrane region" description="Helical" evidence="1">
    <location>
        <begin position="104"/>
        <end position="123"/>
    </location>
</feature>
<feature type="transmembrane region" description="Helical" evidence="1">
    <location>
        <begin position="198"/>
        <end position="218"/>
    </location>
</feature>
<evidence type="ECO:0000256" key="1">
    <source>
        <dbReference type="SAM" id="Phobius"/>
    </source>
</evidence>
<accession>A0A5C2SBY8</accession>
<keyword evidence="1" id="KW-1133">Transmembrane helix</keyword>
<dbReference type="InterPro" id="IPR045340">
    <property type="entry name" value="DUF6533"/>
</dbReference>
<keyword evidence="1" id="KW-0812">Transmembrane</keyword>
<protein>
    <recommendedName>
        <fullName evidence="2">DUF6533 domain-containing protein</fullName>
    </recommendedName>
</protein>
<feature type="transmembrane region" description="Helical" evidence="1">
    <location>
        <begin position="77"/>
        <end position="97"/>
    </location>
</feature>
<evidence type="ECO:0000259" key="2">
    <source>
        <dbReference type="Pfam" id="PF20151"/>
    </source>
</evidence>
<keyword evidence="1" id="KW-0472">Membrane</keyword>
<dbReference type="Proteomes" id="UP000313359">
    <property type="component" value="Unassembled WGS sequence"/>
</dbReference>
<dbReference type="EMBL" id="ML122264">
    <property type="protein sequence ID" value="RPD60808.1"/>
    <property type="molecule type" value="Genomic_DNA"/>
</dbReference>
<keyword evidence="4" id="KW-1185">Reference proteome</keyword>
<reference evidence="3" key="1">
    <citation type="journal article" date="2018" name="Genome Biol. Evol.">
        <title>Genomics and development of Lentinus tigrinus, a white-rot wood-decaying mushroom with dimorphic fruiting bodies.</title>
        <authorList>
            <person name="Wu B."/>
            <person name="Xu Z."/>
            <person name="Knudson A."/>
            <person name="Carlson A."/>
            <person name="Chen N."/>
            <person name="Kovaka S."/>
            <person name="LaButti K."/>
            <person name="Lipzen A."/>
            <person name="Pennachio C."/>
            <person name="Riley R."/>
            <person name="Schakwitz W."/>
            <person name="Umezawa K."/>
            <person name="Ohm R.A."/>
            <person name="Grigoriev I.V."/>
            <person name="Nagy L.G."/>
            <person name="Gibbons J."/>
            <person name="Hibbett D."/>
        </authorList>
    </citation>
    <scope>NUCLEOTIDE SEQUENCE [LARGE SCALE GENOMIC DNA]</scope>
    <source>
        <strain evidence="3">ALCF2SS1-6</strain>
    </source>
</reference>
<evidence type="ECO:0000313" key="4">
    <source>
        <dbReference type="Proteomes" id="UP000313359"/>
    </source>
</evidence>
<feature type="domain" description="DUF6533" evidence="2">
    <location>
        <begin position="12"/>
        <end position="50"/>
    </location>
</feature>
<dbReference type="OrthoDB" id="3261349at2759"/>
<feature type="transmembrane region" description="Helical" evidence="1">
    <location>
        <begin position="154"/>
        <end position="178"/>
    </location>
</feature>
<evidence type="ECO:0000313" key="3">
    <source>
        <dbReference type="EMBL" id="RPD60808.1"/>
    </source>
</evidence>
<feature type="transmembrane region" description="Helical" evidence="1">
    <location>
        <begin position="36"/>
        <end position="57"/>
    </location>
</feature>
<proteinExistence type="predicted"/>
<dbReference type="Pfam" id="PF20151">
    <property type="entry name" value="DUF6533"/>
    <property type="match status" value="1"/>
</dbReference>
<gene>
    <name evidence="3" type="ORF">L227DRAFT_563284</name>
</gene>
<organism evidence="3 4">
    <name type="scientific">Lentinus tigrinus ALCF2SS1-6</name>
    <dbReference type="NCBI Taxonomy" id="1328759"/>
    <lineage>
        <taxon>Eukaryota</taxon>
        <taxon>Fungi</taxon>
        <taxon>Dikarya</taxon>
        <taxon>Basidiomycota</taxon>
        <taxon>Agaricomycotina</taxon>
        <taxon>Agaricomycetes</taxon>
        <taxon>Polyporales</taxon>
        <taxon>Polyporaceae</taxon>
        <taxon>Lentinus</taxon>
    </lineage>
</organism>
<name>A0A5C2SBY8_9APHY</name>
<dbReference type="AlphaFoldDB" id="A0A5C2SBY8"/>
<sequence>MHLVVKLTPVSALLYYDYSLTVGAEIERFWYRSWSVVSFGFFLNRYLSLLGHIPAMYELYASMSQSLCFELQKYHQVLAGATQVVVGALQVFRIYALYSGNRRVLFLLLGMIAIGCVISGWAICQTWRSDHSDVGSISGRIGCDLTMSQTQGQYLAAVWACILVFDFVVFVLTLYRVLKIGRKWRGSLFTLMLRDGTLYFGVLFVCHLANILTCLVAQPVFRGITVTTTNVLATSLITRLMLHIRDPDFTGRQYRWPSDEMAV</sequence>